<dbReference type="SUPFAM" id="SSF48452">
    <property type="entry name" value="TPR-like"/>
    <property type="match status" value="1"/>
</dbReference>
<keyword evidence="1" id="KW-0802">TPR repeat</keyword>
<dbReference type="InterPro" id="IPR011990">
    <property type="entry name" value="TPR-like_helical_dom_sf"/>
</dbReference>
<keyword evidence="4" id="KW-1185">Reference proteome</keyword>
<dbReference type="InterPro" id="IPR019734">
    <property type="entry name" value="TPR_rpt"/>
</dbReference>
<feature type="domain" description="Tetratrico peptide repeat group 5" evidence="2">
    <location>
        <begin position="46"/>
        <end position="138"/>
    </location>
</feature>
<dbReference type="Gene3D" id="1.25.40.10">
    <property type="entry name" value="Tetratricopeptide repeat domain"/>
    <property type="match status" value="1"/>
</dbReference>
<comment type="caution">
    <text evidence="3">The sequence shown here is derived from an EMBL/GenBank/DDBJ whole genome shotgun (WGS) entry which is preliminary data.</text>
</comment>
<evidence type="ECO:0000259" key="2">
    <source>
        <dbReference type="Pfam" id="PF12688"/>
    </source>
</evidence>
<reference evidence="4" key="1">
    <citation type="journal article" date="2019" name="Int. J. Syst. Evol. Microbiol.">
        <title>The Global Catalogue of Microorganisms (GCM) 10K type strain sequencing project: providing services to taxonomists for standard genome sequencing and annotation.</title>
        <authorList>
            <consortium name="The Broad Institute Genomics Platform"/>
            <consortium name="The Broad Institute Genome Sequencing Center for Infectious Disease"/>
            <person name="Wu L."/>
            <person name="Ma J."/>
        </authorList>
    </citation>
    <scope>NUCLEOTIDE SEQUENCE [LARGE SCALE GENOMIC DNA]</scope>
    <source>
        <strain evidence="4">TISTR 2241</strain>
    </source>
</reference>
<feature type="repeat" description="TPR" evidence="1">
    <location>
        <begin position="76"/>
        <end position="109"/>
    </location>
</feature>
<accession>A0ABW5PNH4</accession>
<evidence type="ECO:0000313" key="3">
    <source>
        <dbReference type="EMBL" id="MFD2616407.1"/>
    </source>
</evidence>
<dbReference type="EMBL" id="JBHUMR010000007">
    <property type="protein sequence ID" value="MFD2616407.1"/>
    <property type="molecule type" value="Genomic_DNA"/>
</dbReference>
<evidence type="ECO:0000313" key="4">
    <source>
        <dbReference type="Proteomes" id="UP001597458"/>
    </source>
</evidence>
<protein>
    <submittedName>
        <fullName evidence="3">Tetratricopeptide repeat protein</fullName>
    </submittedName>
</protein>
<dbReference type="RefSeq" id="WP_141189831.1">
    <property type="nucleotide sequence ID" value="NZ_JBHUMR010000007.1"/>
</dbReference>
<dbReference type="Pfam" id="PF12688">
    <property type="entry name" value="TPR_5"/>
    <property type="match status" value="1"/>
</dbReference>
<gene>
    <name evidence="3" type="ORF">ACFSTF_03635</name>
</gene>
<organism evidence="3 4">
    <name type="scientific">Terrilactibacillus laevilacticus</name>
    <dbReference type="NCBI Taxonomy" id="1380157"/>
    <lineage>
        <taxon>Bacteria</taxon>
        <taxon>Bacillati</taxon>
        <taxon>Bacillota</taxon>
        <taxon>Bacilli</taxon>
        <taxon>Bacillales</taxon>
        <taxon>Bacillaceae</taxon>
        <taxon>Terrilactibacillus</taxon>
    </lineage>
</organism>
<name>A0ABW5PNH4_9BACI</name>
<dbReference type="InterPro" id="IPR041656">
    <property type="entry name" value="TPR_5"/>
</dbReference>
<proteinExistence type="predicted"/>
<evidence type="ECO:0000256" key="1">
    <source>
        <dbReference type="PROSITE-ProRule" id="PRU00339"/>
    </source>
</evidence>
<sequence>MEKFICLKIKHAQELIKNSHEDDGLQILEKLCNQYSANVYIRLKYALSLDGLSKEELAIPNYQKAIQLGLSKDQEKVALICLASSFRNINKLEEALNIINEALKKHPNNVVAECFYSLILLDYHCPSQALKVLGLAMLKNSELALFEGFKDALYEKYMDLSD</sequence>
<dbReference type="PROSITE" id="PS50005">
    <property type="entry name" value="TPR"/>
    <property type="match status" value="1"/>
</dbReference>
<dbReference type="Proteomes" id="UP001597458">
    <property type="component" value="Unassembled WGS sequence"/>
</dbReference>